<gene>
    <name evidence="2" type="ORF">F7732_03865</name>
</gene>
<keyword evidence="3" id="KW-1185">Reference proteome</keyword>
<keyword evidence="1" id="KW-0812">Transmembrane</keyword>
<dbReference type="OrthoDB" id="2971310at2"/>
<feature type="transmembrane region" description="Helical" evidence="1">
    <location>
        <begin position="7"/>
        <end position="28"/>
    </location>
</feature>
<comment type="caution">
    <text evidence="2">The sequence shown here is derived from an EMBL/GenBank/DDBJ whole genome shotgun (WGS) entry which is preliminary data.</text>
</comment>
<dbReference type="RefSeq" id="WP_151572325.1">
    <property type="nucleotide sequence ID" value="NZ_WBOT01000001.1"/>
</dbReference>
<evidence type="ECO:0000313" key="3">
    <source>
        <dbReference type="Proteomes" id="UP000441354"/>
    </source>
</evidence>
<keyword evidence="1" id="KW-0472">Membrane</keyword>
<dbReference type="Proteomes" id="UP000441354">
    <property type="component" value="Unassembled WGS sequence"/>
</dbReference>
<dbReference type="AlphaFoldDB" id="A0A7V7RQJ9"/>
<organism evidence="2 3">
    <name type="scientific">Bacillus mesophilum</name>
    <dbReference type="NCBI Taxonomy" id="1071718"/>
    <lineage>
        <taxon>Bacteria</taxon>
        <taxon>Bacillati</taxon>
        <taxon>Bacillota</taxon>
        <taxon>Bacilli</taxon>
        <taxon>Bacillales</taxon>
        <taxon>Bacillaceae</taxon>
        <taxon>Bacillus</taxon>
    </lineage>
</organism>
<protein>
    <recommendedName>
        <fullName evidence="4">Menaquinol-cytochrome c reductase cytochrome b subunit</fullName>
    </recommendedName>
</protein>
<reference evidence="2 3" key="1">
    <citation type="journal article" date="2014" name="Arch. Microbiol.">
        <title>Bacillus mesophilum sp. nov., strain IITR-54T, a novel 4-chlorobiphenyl dechlorinating bacterium.</title>
        <authorList>
            <person name="Manickam N."/>
            <person name="Singh N.K."/>
            <person name="Bajaj A."/>
            <person name="Kumar R.M."/>
            <person name="Kaur G."/>
            <person name="Kaur N."/>
            <person name="Bala M."/>
            <person name="Kumar A."/>
            <person name="Mayilraj S."/>
        </authorList>
    </citation>
    <scope>NUCLEOTIDE SEQUENCE [LARGE SCALE GENOMIC DNA]</scope>
    <source>
        <strain evidence="2 3">IITR-54</strain>
    </source>
</reference>
<keyword evidence="1" id="KW-1133">Transmembrane helix</keyword>
<name>A0A7V7RQJ9_9BACI</name>
<sequence>MKTIILSIVFSFVIHFIYIIGNIIAGYIKTKYYKPDIEKMWNNPQPIPNEVAFGGAVSPFFYVFTFIAAAIICGLIIFSYKKLLS</sequence>
<evidence type="ECO:0000313" key="2">
    <source>
        <dbReference type="EMBL" id="KAB2335714.1"/>
    </source>
</evidence>
<proteinExistence type="predicted"/>
<evidence type="ECO:0008006" key="4">
    <source>
        <dbReference type="Google" id="ProtNLM"/>
    </source>
</evidence>
<dbReference type="EMBL" id="WBOT01000001">
    <property type="protein sequence ID" value="KAB2335714.1"/>
    <property type="molecule type" value="Genomic_DNA"/>
</dbReference>
<evidence type="ECO:0000256" key="1">
    <source>
        <dbReference type="SAM" id="Phobius"/>
    </source>
</evidence>
<accession>A0A7V7RQJ9</accession>
<feature type="transmembrane region" description="Helical" evidence="1">
    <location>
        <begin position="60"/>
        <end position="80"/>
    </location>
</feature>